<feature type="region of interest" description="Disordered" evidence="1">
    <location>
        <begin position="1"/>
        <end position="88"/>
    </location>
</feature>
<organism evidence="3 4">
    <name type="scientific">Chrysophaeum taylorii</name>
    <dbReference type="NCBI Taxonomy" id="2483200"/>
    <lineage>
        <taxon>Eukaryota</taxon>
        <taxon>Sar</taxon>
        <taxon>Stramenopiles</taxon>
        <taxon>Ochrophyta</taxon>
        <taxon>Pelagophyceae</taxon>
        <taxon>Pelagomonadales</taxon>
        <taxon>Pelagomonadaceae</taxon>
        <taxon>Chrysophaeum</taxon>
    </lineage>
</organism>
<protein>
    <recommendedName>
        <fullName evidence="2">5-hmdU DNA kinase helical domain-containing protein</fullName>
    </recommendedName>
</protein>
<dbReference type="EMBL" id="JAQMWT010000003">
    <property type="protein sequence ID" value="KAJ8614570.1"/>
    <property type="molecule type" value="Genomic_DNA"/>
</dbReference>
<dbReference type="InterPro" id="IPR040684">
    <property type="entry name" value="HMUDK_hel"/>
</dbReference>
<dbReference type="AlphaFoldDB" id="A0AAD7URV0"/>
<feature type="compositionally biased region" description="Basic residues" evidence="1">
    <location>
        <begin position="630"/>
        <end position="643"/>
    </location>
</feature>
<comment type="caution">
    <text evidence="3">The sequence shown here is derived from an EMBL/GenBank/DDBJ whole genome shotgun (WGS) entry which is preliminary data.</text>
</comment>
<evidence type="ECO:0000259" key="2">
    <source>
        <dbReference type="Pfam" id="PF18723"/>
    </source>
</evidence>
<evidence type="ECO:0000313" key="4">
    <source>
        <dbReference type="Proteomes" id="UP001230188"/>
    </source>
</evidence>
<evidence type="ECO:0000313" key="3">
    <source>
        <dbReference type="EMBL" id="KAJ8614570.1"/>
    </source>
</evidence>
<dbReference type="Pfam" id="PF18723">
    <property type="entry name" value="HMUDK_hel"/>
    <property type="match status" value="1"/>
</dbReference>
<feature type="compositionally biased region" description="Basic and acidic residues" evidence="1">
    <location>
        <begin position="16"/>
        <end position="29"/>
    </location>
</feature>
<gene>
    <name evidence="3" type="ORF">CTAYLR_004081</name>
</gene>
<sequence length="657" mass="74457">MRCERDDVISRGTRRARTEKVSSEDDPPVRRRRLRRWHEFEEEEEEEESDEVSRSVSSADGGLLSFTTPSRRTVREGSFDEGSWENSRGVVTPDAKVQRLVDFGEEVDGGRWCYYREKNDEASENRRYRVGDVDREPGWCASDEAWRRRSSILDVVQRGLVDPVAAPYERARVGEAMGDVVYTIHRAGLEPWRDPERYANMSSRSIARDVLEALIDAATTAVPRRLELARAPDFFAASYARWYEERQLDADREAARAAIAAARYERRLERSSSSRRRKSRASLPASLAVRPEVPSSSARVDDASVAKLVAFVLARETVRRNKEAGAPWPWSSDDTLNRYRFTNVRREHDRVTRWLRSRWTRDHSDADARLVLLNCALFRAFGTVAFAEEVGWQSSLEAFLSPDDAVRAAEAVWRRGVHAFTRAYRRPFFNAERGNAEMPPSDLYARAFRRVLRLAEFLQKSPTFPSSGGTWRGLAATIRAVTGFGGTGFAAKELLLDCFGWPSVRDAHVDDGTWTLAGPGARRGLNRVADRALNWGVLAPADSAVEARFVAEIRLIHAAIRKRTHLADLTVHDVQFVLCEYDKYLRATSRSRGSLAIYHPLVGTAFSTVDGAPPPGVTPRPLTSEWHNSRPPRQRGRLKRPRKATISDHPRLLSHDM</sequence>
<feature type="compositionally biased region" description="Basic and acidic residues" evidence="1">
    <location>
        <begin position="645"/>
        <end position="657"/>
    </location>
</feature>
<proteinExistence type="predicted"/>
<dbReference type="Proteomes" id="UP001230188">
    <property type="component" value="Unassembled WGS sequence"/>
</dbReference>
<feature type="region of interest" description="Disordered" evidence="1">
    <location>
        <begin position="609"/>
        <end position="657"/>
    </location>
</feature>
<keyword evidence="4" id="KW-1185">Reference proteome</keyword>
<reference evidence="3" key="1">
    <citation type="submission" date="2023-01" db="EMBL/GenBank/DDBJ databases">
        <title>Metagenome sequencing of chrysophaentin producing Chrysophaeum taylorii.</title>
        <authorList>
            <person name="Davison J."/>
            <person name="Bewley C."/>
        </authorList>
    </citation>
    <scope>NUCLEOTIDE SEQUENCE</scope>
    <source>
        <strain evidence="3">NIES-1699</strain>
    </source>
</reference>
<accession>A0AAD7URV0</accession>
<evidence type="ECO:0000256" key="1">
    <source>
        <dbReference type="SAM" id="MobiDB-lite"/>
    </source>
</evidence>
<feature type="domain" description="5-hmdU DNA kinase helical" evidence="2">
    <location>
        <begin position="306"/>
        <end position="589"/>
    </location>
</feature>
<feature type="compositionally biased region" description="Acidic residues" evidence="1">
    <location>
        <begin position="40"/>
        <end position="50"/>
    </location>
</feature>
<name>A0AAD7URV0_9STRA</name>